<dbReference type="SUPFAM" id="SSF51735">
    <property type="entry name" value="NAD(P)-binding Rossmann-fold domains"/>
    <property type="match status" value="1"/>
</dbReference>
<dbReference type="InterPro" id="IPR051783">
    <property type="entry name" value="NAD(P)-dependent_oxidoreduct"/>
</dbReference>
<dbReference type="PANTHER" id="PTHR48079">
    <property type="entry name" value="PROTEIN YEEZ"/>
    <property type="match status" value="1"/>
</dbReference>
<evidence type="ECO:0000259" key="2">
    <source>
        <dbReference type="Pfam" id="PF05368"/>
    </source>
</evidence>
<dbReference type="Gene3D" id="3.40.50.720">
    <property type="entry name" value="NAD(P)-binding Rossmann-like Domain"/>
    <property type="match status" value="1"/>
</dbReference>
<evidence type="ECO:0000256" key="1">
    <source>
        <dbReference type="SAM" id="MobiDB-lite"/>
    </source>
</evidence>
<dbReference type="PANTHER" id="PTHR48079:SF6">
    <property type="entry name" value="NAD(P)-BINDING DOMAIN-CONTAINING PROTEIN-RELATED"/>
    <property type="match status" value="1"/>
</dbReference>
<dbReference type="Pfam" id="PF05368">
    <property type="entry name" value="NmrA"/>
    <property type="match status" value="1"/>
</dbReference>
<feature type="domain" description="NmrA-like" evidence="2">
    <location>
        <begin position="28"/>
        <end position="119"/>
    </location>
</feature>
<keyword evidence="4" id="KW-1185">Reference proteome</keyword>
<reference evidence="3" key="1">
    <citation type="submission" date="2014-09" db="EMBL/GenBank/DDBJ databases">
        <title>Genome sequence of the luminous mushroom Mycena chlorophos for searching fungal bioluminescence genes.</title>
        <authorList>
            <person name="Tanaka Y."/>
            <person name="Kasuga D."/>
            <person name="Oba Y."/>
            <person name="Hase S."/>
            <person name="Sato K."/>
            <person name="Oba Y."/>
            <person name="Sakakibara Y."/>
        </authorList>
    </citation>
    <scope>NUCLEOTIDE SEQUENCE</scope>
</reference>
<feature type="region of interest" description="Disordered" evidence="1">
    <location>
        <begin position="1"/>
        <end position="21"/>
    </location>
</feature>
<protein>
    <recommendedName>
        <fullName evidence="2">NmrA-like domain-containing protein</fullName>
    </recommendedName>
</protein>
<dbReference type="InterPro" id="IPR036291">
    <property type="entry name" value="NAD(P)-bd_dom_sf"/>
</dbReference>
<organism evidence="3 4">
    <name type="scientific">Mycena chlorophos</name>
    <name type="common">Agaric fungus</name>
    <name type="synonym">Agaricus chlorophos</name>
    <dbReference type="NCBI Taxonomy" id="658473"/>
    <lineage>
        <taxon>Eukaryota</taxon>
        <taxon>Fungi</taxon>
        <taxon>Dikarya</taxon>
        <taxon>Basidiomycota</taxon>
        <taxon>Agaricomycotina</taxon>
        <taxon>Agaricomycetes</taxon>
        <taxon>Agaricomycetidae</taxon>
        <taxon>Agaricales</taxon>
        <taxon>Marasmiineae</taxon>
        <taxon>Mycenaceae</taxon>
        <taxon>Mycena</taxon>
    </lineage>
</organism>
<dbReference type="Proteomes" id="UP000815677">
    <property type="component" value="Unassembled WGS sequence"/>
</dbReference>
<evidence type="ECO:0000313" key="4">
    <source>
        <dbReference type="Proteomes" id="UP000815677"/>
    </source>
</evidence>
<accession>A0ABQ0LTB8</accession>
<dbReference type="InterPro" id="IPR008030">
    <property type="entry name" value="NmrA-like"/>
</dbReference>
<name>A0ABQ0LTB8_MYCCL</name>
<dbReference type="EMBL" id="DF848616">
    <property type="protein sequence ID" value="GAT54321.1"/>
    <property type="molecule type" value="Genomic_DNA"/>
</dbReference>
<proteinExistence type="predicted"/>
<sequence>MHGSLPASRMHCHVSAPSSATPTMADGETILFIGATGYIGGTVLHKLLGHTAAQPEDSRPRFVALVRDAEKAEKLKALGIEAVVGDTADVALLEGLASEAAVVFSMAESDNVASAKALLSGCKMRFEKTGKETILIHTSGAGAIADMACLGAHSDSLTWDDLDLGQLSTIRATQLHRPVDLHILAADEAGYIKSYIVLPTTVWGIASTPLVEAGIQRAHNTLLTHIVPPALARRQGGVIGEGKNVWGNVEVHELADLFLLIYTTATDPTFSSQAGHGQSGMYFAENGSNELRQVSDVISRTLFEAGHAANAETTTFGAEEMKESFPFAIVATLIASDAKCSARRARALGWTPRLSTKEFLENVKVVTRNYLELGRAA</sequence>
<gene>
    <name evidence="3" type="ORF">MCHLO_11187</name>
</gene>
<evidence type="ECO:0000313" key="3">
    <source>
        <dbReference type="EMBL" id="GAT54321.1"/>
    </source>
</evidence>